<dbReference type="PANTHER" id="PTHR31490">
    <property type="entry name" value="GLYCOSYL HYDROLASE"/>
    <property type="match status" value="1"/>
</dbReference>
<dbReference type="EC" id="3.2.1.8" evidence="9"/>
<gene>
    <name evidence="12" type="ORF">JOF53_008451</name>
</gene>
<evidence type="ECO:0000313" key="13">
    <source>
        <dbReference type="Proteomes" id="UP001519363"/>
    </source>
</evidence>
<feature type="compositionally biased region" description="Low complexity" evidence="10">
    <location>
        <begin position="21"/>
        <end position="36"/>
    </location>
</feature>
<dbReference type="RefSeq" id="WP_276518172.1">
    <property type="nucleotide sequence ID" value="NZ_JAGIOO010000001.1"/>
</dbReference>
<comment type="caution">
    <text evidence="12">The sequence shown here is derived from an EMBL/GenBank/DDBJ whole genome shotgun (WGS) entry which is preliminary data.</text>
</comment>
<reference evidence="12 13" key="1">
    <citation type="submission" date="2021-03" db="EMBL/GenBank/DDBJ databases">
        <title>Sequencing the genomes of 1000 actinobacteria strains.</title>
        <authorList>
            <person name="Klenk H.-P."/>
        </authorList>
    </citation>
    <scope>NUCLEOTIDE SEQUENCE [LARGE SCALE GENOMIC DNA]</scope>
    <source>
        <strain evidence="12 13">DSM 44580</strain>
    </source>
</reference>
<dbReference type="Gene3D" id="3.20.20.80">
    <property type="entry name" value="Glycosidases"/>
    <property type="match status" value="1"/>
</dbReference>
<dbReference type="Proteomes" id="UP001519363">
    <property type="component" value="Unassembled WGS sequence"/>
</dbReference>
<evidence type="ECO:0000256" key="10">
    <source>
        <dbReference type="SAM" id="MobiDB-lite"/>
    </source>
</evidence>
<dbReference type="Pfam" id="PF00331">
    <property type="entry name" value="Glyco_hydro_10"/>
    <property type="match status" value="1"/>
</dbReference>
<sequence>MCLLGALSGPAACSGDPAPPVTSATTATASSATTAPATPDANAVAWFDGIRGAVHGCRAANDEFLKNQNSGTTVTKRWLSGELGRLAELPGKSVFQQKLGDGYIAEAFRLARQADPGAKLYPNDFNTEGTSAKANAVYNLVRSLKQQGVPIDGIGIQAHLATQYGFSGGYRGT</sequence>
<evidence type="ECO:0000256" key="6">
    <source>
        <dbReference type="ARBA" id="ARBA00023277"/>
    </source>
</evidence>
<dbReference type="InterPro" id="IPR001000">
    <property type="entry name" value="GH10_dom"/>
</dbReference>
<dbReference type="SMART" id="SM00633">
    <property type="entry name" value="Glyco_10"/>
    <property type="match status" value="1"/>
</dbReference>
<comment type="similarity">
    <text evidence="2 9">Belongs to the glycosyl hydrolase 10 (cellulase F) family.</text>
</comment>
<keyword evidence="8 9" id="KW-0624">Polysaccharide degradation</keyword>
<keyword evidence="13" id="KW-1185">Reference proteome</keyword>
<feature type="region of interest" description="Disordered" evidence="10">
    <location>
        <begin position="12"/>
        <end position="36"/>
    </location>
</feature>
<dbReference type="PANTHER" id="PTHR31490:SF88">
    <property type="entry name" value="BETA-XYLANASE"/>
    <property type="match status" value="1"/>
</dbReference>
<evidence type="ECO:0000256" key="4">
    <source>
        <dbReference type="ARBA" id="ARBA00022729"/>
    </source>
</evidence>
<feature type="domain" description="GH10" evidence="11">
    <location>
        <begin position="1"/>
        <end position="173"/>
    </location>
</feature>
<accession>A0ABS5ASL7</accession>
<dbReference type="PROSITE" id="PS51760">
    <property type="entry name" value="GH10_2"/>
    <property type="match status" value="1"/>
</dbReference>
<dbReference type="PRINTS" id="PR00134">
    <property type="entry name" value="GLHYDRLASE10"/>
</dbReference>
<protein>
    <recommendedName>
        <fullName evidence="9">Beta-xylanase</fullName>
        <ecNumber evidence="9">3.2.1.8</ecNumber>
    </recommendedName>
</protein>
<keyword evidence="6 9" id="KW-0119">Carbohydrate metabolism</keyword>
<evidence type="ECO:0000256" key="2">
    <source>
        <dbReference type="ARBA" id="ARBA00007495"/>
    </source>
</evidence>
<evidence type="ECO:0000256" key="9">
    <source>
        <dbReference type="RuleBase" id="RU361174"/>
    </source>
</evidence>
<keyword evidence="5 9" id="KW-0378">Hydrolase</keyword>
<dbReference type="InterPro" id="IPR044846">
    <property type="entry name" value="GH10"/>
</dbReference>
<dbReference type="EMBL" id="JAGIOO010000001">
    <property type="protein sequence ID" value="MBP2479579.1"/>
    <property type="molecule type" value="Genomic_DNA"/>
</dbReference>
<dbReference type="SUPFAM" id="SSF51445">
    <property type="entry name" value="(Trans)glycosidases"/>
    <property type="match status" value="1"/>
</dbReference>
<evidence type="ECO:0000259" key="11">
    <source>
        <dbReference type="PROSITE" id="PS51760"/>
    </source>
</evidence>
<name>A0ABS5ASL7_9PSEU</name>
<evidence type="ECO:0000313" key="12">
    <source>
        <dbReference type="EMBL" id="MBP2479579.1"/>
    </source>
</evidence>
<evidence type="ECO:0000256" key="3">
    <source>
        <dbReference type="ARBA" id="ARBA00022651"/>
    </source>
</evidence>
<evidence type="ECO:0000256" key="5">
    <source>
        <dbReference type="ARBA" id="ARBA00022801"/>
    </source>
</evidence>
<evidence type="ECO:0000256" key="7">
    <source>
        <dbReference type="ARBA" id="ARBA00023295"/>
    </source>
</evidence>
<dbReference type="InterPro" id="IPR017853">
    <property type="entry name" value="GH"/>
</dbReference>
<evidence type="ECO:0000256" key="8">
    <source>
        <dbReference type="ARBA" id="ARBA00023326"/>
    </source>
</evidence>
<keyword evidence="4" id="KW-0732">Signal</keyword>
<keyword evidence="7 9" id="KW-0326">Glycosidase</keyword>
<keyword evidence="3" id="KW-0858">Xylan degradation</keyword>
<comment type="catalytic activity">
    <reaction evidence="1 9">
        <text>Endohydrolysis of (1-&gt;4)-beta-D-xylosidic linkages in xylans.</text>
        <dbReference type="EC" id="3.2.1.8"/>
    </reaction>
</comment>
<organism evidence="12 13">
    <name type="scientific">Crossiella equi</name>
    <dbReference type="NCBI Taxonomy" id="130796"/>
    <lineage>
        <taxon>Bacteria</taxon>
        <taxon>Bacillati</taxon>
        <taxon>Actinomycetota</taxon>
        <taxon>Actinomycetes</taxon>
        <taxon>Pseudonocardiales</taxon>
        <taxon>Pseudonocardiaceae</taxon>
        <taxon>Crossiella</taxon>
    </lineage>
</organism>
<proteinExistence type="inferred from homology"/>
<evidence type="ECO:0000256" key="1">
    <source>
        <dbReference type="ARBA" id="ARBA00000681"/>
    </source>
</evidence>